<dbReference type="OMA" id="PVVSDWK"/>
<evidence type="ECO:0008006" key="3">
    <source>
        <dbReference type="Google" id="ProtNLM"/>
    </source>
</evidence>
<keyword evidence="2" id="KW-1185">Reference proteome</keyword>
<evidence type="ECO:0000313" key="1">
    <source>
        <dbReference type="EMBL" id="PBK85345.1"/>
    </source>
</evidence>
<reference evidence="2" key="1">
    <citation type="journal article" date="2017" name="Nat. Ecol. Evol.">
        <title>Genome expansion and lineage-specific genetic innovations in the forest pathogenic fungi Armillaria.</title>
        <authorList>
            <person name="Sipos G."/>
            <person name="Prasanna A.N."/>
            <person name="Walter M.C."/>
            <person name="O'Connor E."/>
            <person name="Balint B."/>
            <person name="Krizsan K."/>
            <person name="Kiss B."/>
            <person name="Hess J."/>
            <person name="Varga T."/>
            <person name="Slot J."/>
            <person name="Riley R."/>
            <person name="Boka B."/>
            <person name="Rigling D."/>
            <person name="Barry K."/>
            <person name="Lee J."/>
            <person name="Mihaltcheva S."/>
            <person name="LaButti K."/>
            <person name="Lipzen A."/>
            <person name="Waldron R."/>
            <person name="Moloney N.M."/>
            <person name="Sperisen C."/>
            <person name="Kredics L."/>
            <person name="Vagvoelgyi C."/>
            <person name="Patrignani A."/>
            <person name="Fitzpatrick D."/>
            <person name="Nagy I."/>
            <person name="Doyle S."/>
            <person name="Anderson J.B."/>
            <person name="Grigoriev I.V."/>
            <person name="Gueldener U."/>
            <person name="Muensterkoetter M."/>
            <person name="Nagy L.G."/>
        </authorList>
    </citation>
    <scope>NUCLEOTIDE SEQUENCE [LARGE SCALE GENOMIC DNA]</scope>
    <source>
        <strain evidence="2">Ar21-2</strain>
    </source>
</reference>
<sequence length="306" mass="34892">MSLQNITMLYGDGHEGESPQDFSNILADNRPAKFKYYVAVESYAMEWYTELKKEVKEKWNKFGAAFDVRWPLILATAKTQEEKEEEMTVYKLKEDLEAKKTLGGVEMWSHDLWSREVLCLTKRAGVASGKMYIAVVQKGLPSIIQDKIGTSFIDLQDFTTKVHEMPIVEITDYVKKRKRDKERQVKTEREIAELHSALAMLHLPTYDGVSLKPQLSKLLGCSHIDDYPKKANDEAGLAAYEEQRRDWGICHPGRWVDYVTPYPLHPSTVLTCTGECFSCGMNIHLVHDCPILAGDTSLAIDLKEKI</sequence>
<protein>
    <recommendedName>
        <fullName evidence="3">CCHC-type domain-containing protein</fullName>
    </recommendedName>
</protein>
<organism evidence="1 2">
    <name type="scientific">Armillaria gallica</name>
    <name type="common">Bulbous honey fungus</name>
    <name type="synonym">Armillaria bulbosa</name>
    <dbReference type="NCBI Taxonomy" id="47427"/>
    <lineage>
        <taxon>Eukaryota</taxon>
        <taxon>Fungi</taxon>
        <taxon>Dikarya</taxon>
        <taxon>Basidiomycota</taxon>
        <taxon>Agaricomycotina</taxon>
        <taxon>Agaricomycetes</taxon>
        <taxon>Agaricomycetidae</taxon>
        <taxon>Agaricales</taxon>
        <taxon>Marasmiineae</taxon>
        <taxon>Physalacriaceae</taxon>
        <taxon>Armillaria</taxon>
    </lineage>
</organism>
<gene>
    <name evidence="1" type="ORF">ARMGADRAFT_1036391</name>
</gene>
<proteinExistence type="predicted"/>
<dbReference type="InParanoid" id="A0A2H3CQM0"/>
<dbReference type="Proteomes" id="UP000217790">
    <property type="component" value="Unassembled WGS sequence"/>
</dbReference>
<evidence type="ECO:0000313" key="2">
    <source>
        <dbReference type="Proteomes" id="UP000217790"/>
    </source>
</evidence>
<dbReference type="OrthoDB" id="3260975at2759"/>
<dbReference type="EMBL" id="KZ293691">
    <property type="protein sequence ID" value="PBK85345.1"/>
    <property type="molecule type" value="Genomic_DNA"/>
</dbReference>
<accession>A0A2H3CQM0</accession>
<dbReference type="AlphaFoldDB" id="A0A2H3CQM0"/>
<name>A0A2H3CQM0_ARMGA</name>